<keyword evidence="5" id="KW-0862">Zinc</keyword>
<comment type="similarity">
    <text evidence="2">Belongs to the metallo-dependent hydrolases superfamily. Adenosine and AMP deaminases family.</text>
</comment>
<dbReference type="InterPro" id="IPR006650">
    <property type="entry name" value="A/AMP_deam_AS"/>
</dbReference>
<dbReference type="AlphaFoldDB" id="A0A1F6GD42"/>
<protein>
    <recommendedName>
        <fullName evidence="6">Adenosine deaminase domain-containing protein</fullName>
    </recommendedName>
</protein>
<comment type="cofactor">
    <cofactor evidence="1">
        <name>Zn(2+)</name>
        <dbReference type="ChEBI" id="CHEBI:29105"/>
    </cofactor>
</comment>
<dbReference type="GO" id="GO:0016814">
    <property type="term" value="F:hydrolase activity, acting on carbon-nitrogen (but not peptide) bonds, in cyclic amidines"/>
    <property type="evidence" value="ECO:0007669"/>
    <property type="project" value="UniProtKB-ARBA"/>
</dbReference>
<dbReference type="Pfam" id="PF00962">
    <property type="entry name" value="A_deaminase"/>
    <property type="match status" value="1"/>
</dbReference>
<proteinExistence type="inferred from homology"/>
<evidence type="ECO:0000313" key="7">
    <source>
        <dbReference type="EMBL" id="OGG96027.1"/>
    </source>
</evidence>
<feature type="domain" description="Adenosine deaminase" evidence="6">
    <location>
        <begin position="16"/>
        <end position="333"/>
    </location>
</feature>
<organism evidence="7 8">
    <name type="scientific">Candidatus Lambdaproteobacteria bacterium RIFOXYD2_FULL_50_16</name>
    <dbReference type="NCBI Taxonomy" id="1817772"/>
    <lineage>
        <taxon>Bacteria</taxon>
        <taxon>Pseudomonadati</taxon>
        <taxon>Pseudomonadota</taxon>
        <taxon>Candidatus Lambdaproteobacteria</taxon>
    </lineage>
</organism>
<dbReference type="PANTHER" id="PTHR43114">
    <property type="entry name" value="ADENINE DEAMINASE"/>
    <property type="match status" value="1"/>
</dbReference>
<evidence type="ECO:0000256" key="2">
    <source>
        <dbReference type="ARBA" id="ARBA00006676"/>
    </source>
</evidence>
<evidence type="ECO:0000256" key="3">
    <source>
        <dbReference type="ARBA" id="ARBA00022723"/>
    </source>
</evidence>
<comment type="caution">
    <text evidence="7">The sequence shown here is derived from an EMBL/GenBank/DDBJ whole genome shotgun (WGS) entry which is preliminary data.</text>
</comment>
<keyword evidence="4" id="KW-0378">Hydrolase</keyword>
<sequence length="335" mass="37137">MKALNTAELERLIKLPKFELHVHLEGFVDLTFWEEMVKAQGTWTFERAQAMQAHFAFKSFPLFLKCFGAVIYSFLSPADFYRLARYAAERLKAQGVVYAEVMMTPPFFVNRGIDFFEMMAEVDRGFTSVEIEGGPQIKLIFDGARNFGNAEVRHCFELAAQDKTGRVIGVGLGGDEVNFPARDFVDEFKWAQAQGLHLTCHAGEAAGAQSIMEAVQLLGAERLGHALGIEAGSALEEEILKNSVALDLCPHSNLTTGVLATLDQHPLEAYLARGHRVSLSSDDPGFFRTDLIKELSWAWGLGGETLVKQVNQSALLASFMPPAQKTRWATEIAQF</sequence>
<dbReference type="GO" id="GO:0046872">
    <property type="term" value="F:metal ion binding"/>
    <property type="evidence" value="ECO:0007669"/>
    <property type="project" value="UniProtKB-KW"/>
</dbReference>
<dbReference type="Proteomes" id="UP000178449">
    <property type="component" value="Unassembled WGS sequence"/>
</dbReference>
<dbReference type="InterPro" id="IPR032466">
    <property type="entry name" value="Metal_Hydrolase"/>
</dbReference>
<dbReference type="GO" id="GO:0019239">
    <property type="term" value="F:deaminase activity"/>
    <property type="evidence" value="ECO:0007669"/>
    <property type="project" value="InterPro"/>
</dbReference>
<dbReference type="STRING" id="1817772.A2527_11935"/>
<name>A0A1F6GD42_9PROT</name>
<evidence type="ECO:0000313" key="8">
    <source>
        <dbReference type="Proteomes" id="UP000178449"/>
    </source>
</evidence>
<dbReference type="InterPro" id="IPR001365">
    <property type="entry name" value="A_deaminase_dom"/>
</dbReference>
<evidence type="ECO:0000259" key="6">
    <source>
        <dbReference type="Pfam" id="PF00962"/>
    </source>
</evidence>
<dbReference type="GO" id="GO:0009168">
    <property type="term" value="P:purine ribonucleoside monophosphate biosynthetic process"/>
    <property type="evidence" value="ECO:0007669"/>
    <property type="project" value="InterPro"/>
</dbReference>
<evidence type="ECO:0000256" key="4">
    <source>
        <dbReference type="ARBA" id="ARBA00022801"/>
    </source>
</evidence>
<dbReference type="SUPFAM" id="SSF51556">
    <property type="entry name" value="Metallo-dependent hydrolases"/>
    <property type="match status" value="1"/>
</dbReference>
<dbReference type="PROSITE" id="PS00485">
    <property type="entry name" value="A_DEAMINASE"/>
    <property type="match status" value="1"/>
</dbReference>
<dbReference type="InterPro" id="IPR006330">
    <property type="entry name" value="Ado/ade_deaminase"/>
</dbReference>
<accession>A0A1F6GD42</accession>
<reference evidence="7 8" key="1">
    <citation type="journal article" date="2016" name="Nat. Commun.">
        <title>Thousands of microbial genomes shed light on interconnected biogeochemical processes in an aquifer system.</title>
        <authorList>
            <person name="Anantharaman K."/>
            <person name="Brown C.T."/>
            <person name="Hug L.A."/>
            <person name="Sharon I."/>
            <person name="Castelle C.J."/>
            <person name="Probst A.J."/>
            <person name="Thomas B.C."/>
            <person name="Singh A."/>
            <person name="Wilkins M.J."/>
            <person name="Karaoz U."/>
            <person name="Brodie E.L."/>
            <person name="Williams K.H."/>
            <person name="Hubbard S.S."/>
            <person name="Banfield J.F."/>
        </authorList>
    </citation>
    <scope>NUCLEOTIDE SEQUENCE [LARGE SCALE GENOMIC DNA]</scope>
</reference>
<keyword evidence="3" id="KW-0479">Metal-binding</keyword>
<gene>
    <name evidence="7" type="ORF">A2527_11935</name>
</gene>
<evidence type="ECO:0000256" key="1">
    <source>
        <dbReference type="ARBA" id="ARBA00001947"/>
    </source>
</evidence>
<dbReference type="Gene3D" id="3.20.20.140">
    <property type="entry name" value="Metal-dependent hydrolases"/>
    <property type="match status" value="1"/>
</dbReference>
<dbReference type="EMBL" id="MFNE01000019">
    <property type="protein sequence ID" value="OGG96027.1"/>
    <property type="molecule type" value="Genomic_DNA"/>
</dbReference>
<dbReference type="PANTHER" id="PTHR43114:SF6">
    <property type="entry name" value="ADENINE DEAMINASE"/>
    <property type="match status" value="1"/>
</dbReference>
<evidence type="ECO:0000256" key="5">
    <source>
        <dbReference type="ARBA" id="ARBA00022833"/>
    </source>
</evidence>